<sequence>MAGWSFPSPPSLPVFLAKDIEAVSDCILEHTAVVSGPFPARNVAQRVRFTHLLANDHAMATAYCGMDDDAMRFMEEECVASWSSDHYDRYAESKDSDNYSDGGETKEHSKFIEDDENDETKGSTPRNNNDEHTADMDYADSK</sequence>
<organism evidence="2 3">
    <name type="scientific">Phytophthora sojae (strain P6497)</name>
    <name type="common">Soybean stem and root rot agent</name>
    <name type="synonym">Phytophthora megasperma f. sp. glycines</name>
    <dbReference type="NCBI Taxonomy" id="1094619"/>
    <lineage>
        <taxon>Eukaryota</taxon>
        <taxon>Sar</taxon>
        <taxon>Stramenopiles</taxon>
        <taxon>Oomycota</taxon>
        <taxon>Peronosporomycetes</taxon>
        <taxon>Peronosporales</taxon>
        <taxon>Peronosporaceae</taxon>
        <taxon>Phytophthora</taxon>
    </lineage>
</organism>
<feature type="region of interest" description="Disordered" evidence="1">
    <location>
        <begin position="91"/>
        <end position="142"/>
    </location>
</feature>
<feature type="compositionally biased region" description="Basic and acidic residues" evidence="1">
    <location>
        <begin position="91"/>
        <end position="112"/>
    </location>
</feature>
<feature type="compositionally biased region" description="Basic and acidic residues" evidence="1">
    <location>
        <begin position="128"/>
        <end position="142"/>
    </location>
</feature>
<accession>G4YY49</accession>
<keyword evidence="3" id="KW-1185">Reference proteome</keyword>
<dbReference type="GeneID" id="20645561"/>
<dbReference type="KEGG" id="psoj:PHYSODRAFT_327133"/>
<dbReference type="EMBL" id="JH159152">
    <property type="protein sequence ID" value="EGZ26217.1"/>
    <property type="molecule type" value="Genomic_DNA"/>
</dbReference>
<evidence type="ECO:0000256" key="1">
    <source>
        <dbReference type="SAM" id="MobiDB-lite"/>
    </source>
</evidence>
<evidence type="ECO:0000313" key="3">
    <source>
        <dbReference type="Proteomes" id="UP000002640"/>
    </source>
</evidence>
<proteinExistence type="predicted"/>
<protein>
    <submittedName>
        <fullName evidence="2">Uncharacterized protein</fullName>
    </submittedName>
</protein>
<dbReference type="InParanoid" id="G4YY49"/>
<name>G4YY49_PHYSP</name>
<dbReference type="Proteomes" id="UP000002640">
    <property type="component" value="Unassembled WGS sequence"/>
</dbReference>
<reference evidence="2 3" key="1">
    <citation type="journal article" date="2006" name="Science">
        <title>Phytophthora genome sequences uncover evolutionary origins and mechanisms of pathogenesis.</title>
        <authorList>
            <person name="Tyler B.M."/>
            <person name="Tripathy S."/>
            <person name="Zhang X."/>
            <person name="Dehal P."/>
            <person name="Jiang R.H."/>
            <person name="Aerts A."/>
            <person name="Arredondo F.D."/>
            <person name="Baxter L."/>
            <person name="Bensasson D."/>
            <person name="Beynon J.L."/>
            <person name="Chapman J."/>
            <person name="Damasceno C.M."/>
            <person name="Dorrance A.E."/>
            <person name="Dou D."/>
            <person name="Dickerman A.W."/>
            <person name="Dubchak I.L."/>
            <person name="Garbelotto M."/>
            <person name="Gijzen M."/>
            <person name="Gordon S.G."/>
            <person name="Govers F."/>
            <person name="Grunwald N.J."/>
            <person name="Huang W."/>
            <person name="Ivors K.L."/>
            <person name="Jones R.W."/>
            <person name="Kamoun S."/>
            <person name="Krampis K."/>
            <person name="Lamour K.H."/>
            <person name="Lee M.K."/>
            <person name="McDonald W.H."/>
            <person name="Medina M."/>
            <person name="Meijer H.J."/>
            <person name="Nordberg E.K."/>
            <person name="Maclean D.J."/>
            <person name="Ospina-Giraldo M.D."/>
            <person name="Morris P.F."/>
            <person name="Phuntumart V."/>
            <person name="Putnam N.H."/>
            <person name="Rash S."/>
            <person name="Rose J.K."/>
            <person name="Sakihama Y."/>
            <person name="Salamov A.A."/>
            <person name="Savidor A."/>
            <person name="Scheuring C.F."/>
            <person name="Smith B.M."/>
            <person name="Sobral B.W."/>
            <person name="Terry A."/>
            <person name="Torto-Alalibo T.A."/>
            <person name="Win J."/>
            <person name="Xu Z."/>
            <person name="Zhang H."/>
            <person name="Grigoriev I.V."/>
            <person name="Rokhsar D.S."/>
            <person name="Boore J.L."/>
        </authorList>
    </citation>
    <scope>NUCLEOTIDE SEQUENCE [LARGE SCALE GENOMIC DNA]</scope>
    <source>
        <strain evidence="2 3">P6497</strain>
    </source>
</reference>
<dbReference type="AlphaFoldDB" id="G4YY49"/>
<evidence type="ECO:0000313" key="2">
    <source>
        <dbReference type="EMBL" id="EGZ26217.1"/>
    </source>
</evidence>
<gene>
    <name evidence="2" type="ORF">PHYSODRAFT_327133</name>
</gene>
<dbReference type="RefSeq" id="XP_009521505.1">
    <property type="nucleotide sequence ID" value="XM_009523210.1"/>
</dbReference>